<evidence type="ECO:0000259" key="3">
    <source>
        <dbReference type="Pfam" id="PF02275"/>
    </source>
</evidence>
<reference evidence="4" key="1">
    <citation type="journal article" date="2015" name="Proc. Natl. Acad. Sci. U.S.A.">
        <title>Networks of energetic and metabolic interactions define dynamics in microbial communities.</title>
        <authorList>
            <person name="Embree M."/>
            <person name="Liu J.K."/>
            <person name="Al-Bassam M.M."/>
            <person name="Zengler K."/>
        </authorList>
    </citation>
    <scope>NUCLEOTIDE SEQUENCE</scope>
</reference>
<dbReference type="PROSITE" id="PS51257">
    <property type="entry name" value="PROKAR_LIPOPROTEIN"/>
    <property type="match status" value="1"/>
</dbReference>
<dbReference type="PANTHER" id="PTHR35527:SF2">
    <property type="entry name" value="HYDROLASE"/>
    <property type="match status" value="1"/>
</dbReference>
<dbReference type="CDD" id="cd00542">
    <property type="entry name" value="Ntn_PVA"/>
    <property type="match status" value="1"/>
</dbReference>
<accession>A0A0W8FKY6</accession>
<evidence type="ECO:0000256" key="2">
    <source>
        <dbReference type="ARBA" id="ARBA00022801"/>
    </source>
</evidence>
<comment type="caution">
    <text evidence="4">The sequence shown here is derived from an EMBL/GenBank/DDBJ whole genome shotgun (WGS) entry which is preliminary data.</text>
</comment>
<keyword evidence="2 4" id="KW-0378">Hydrolase</keyword>
<gene>
    <name evidence="4" type="ORF">ASZ90_008686</name>
</gene>
<dbReference type="EC" id="3.5.1.24" evidence="4"/>
<dbReference type="Pfam" id="PF02275">
    <property type="entry name" value="CBAH"/>
    <property type="match status" value="1"/>
</dbReference>
<name>A0A0W8FKY6_9ZZZZ</name>
<dbReference type="AlphaFoldDB" id="A0A0W8FKY6"/>
<protein>
    <submittedName>
        <fullName evidence="4">Choloylglycine hydrolase</fullName>
        <ecNumber evidence="4">3.5.1.24</ecNumber>
    </submittedName>
</protein>
<dbReference type="Gene3D" id="3.60.60.10">
    <property type="entry name" value="Penicillin V Acylase, Chain A"/>
    <property type="match status" value="1"/>
</dbReference>
<dbReference type="EMBL" id="LNQE01001050">
    <property type="protein sequence ID" value="KUG21551.1"/>
    <property type="molecule type" value="Genomic_DNA"/>
</dbReference>
<dbReference type="SUPFAM" id="SSF56235">
    <property type="entry name" value="N-terminal nucleophile aminohydrolases (Ntn hydrolases)"/>
    <property type="match status" value="1"/>
</dbReference>
<dbReference type="InterPro" id="IPR052193">
    <property type="entry name" value="Peptidase_C59"/>
</dbReference>
<dbReference type="PANTHER" id="PTHR35527">
    <property type="entry name" value="CHOLOYLGLYCINE HYDROLASE"/>
    <property type="match status" value="1"/>
</dbReference>
<dbReference type="GO" id="GO:0045302">
    <property type="term" value="F:choloylglycine hydrolase activity"/>
    <property type="evidence" value="ECO:0007669"/>
    <property type="project" value="UniProtKB-EC"/>
</dbReference>
<organism evidence="4">
    <name type="scientific">hydrocarbon metagenome</name>
    <dbReference type="NCBI Taxonomy" id="938273"/>
    <lineage>
        <taxon>unclassified sequences</taxon>
        <taxon>metagenomes</taxon>
        <taxon>ecological metagenomes</taxon>
    </lineage>
</organism>
<feature type="domain" description="Choloylglycine hydrolase/NAAA C-terminal" evidence="3">
    <location>
        <begin position="22"/>
        <end position="332"/>
    </location>
</feature>
<evidence type="ECO:0000256" key="1">
    <source>
        <dbReference type="ARBA" id="ARBA00006625"/>
    </source>
</evidence>
<sequence length="358" mass="39390">MKKIIVAALAVCFAFQGSALACTNFILKAKDNAVVNGRSMEFPIDLKSEIVIFPAGIYVENKDAKGNPGILFTTKYGFLGINAFGIKDTFVDGFNEQGLSLSALMYTGAKYQPAVPGKFMNLENFSTWVLGSFSTVDEVKSAMSGIYVSGGIIKKLKDMGLHVAIADISGKSIVIEFIDGKTNIYDNPLGVMTNRPSFDWHMTNLRNYVHLDRNDRKPKTISGVKIEPTGVGSGMVGIPGDWTPPSRFVRIVIAKDAALKPKNTEEAVNLSEHLLNIVDIPKGVIKEHPAPLVTIYGFAQWVITKDMTNRVLYFKTYDNTSWKTVDLKKFDMKPGSAKKYLSIDATRPSIPDVSEMLK</sequence>
<evidence type="ECO:0000313" key="4">
    <source>
        <dbReference type="EMBL" id="KUG21551.1"/>
    </source>
</evidence>
<dbReference type="InterPro" id="IPR029132">
    <property type="entry name" value="CBAH/NAAA_C"/>
</dbReference>
<proteinExistence type="inferred from homology"/>
<comment type="similarity">
    <text evidence="1">Belongs to the peptidase C59 family.</text>
</comment>
<dbReference type="InterPro" id="IPR029055">
    <property type="entry name" value="Ntn_hydrolases_N"/>
</dbReference>